<organism evidence="2 3">
    <name type="scientific">Eleusine coracana subsp. coracana</name>
    <dbReference type="NCBI Taxonomy" id="191504"/>
    <lineage>
        <taxon>Eukaryota</taxon>
        <taxon>Viridiplantae</taxon>
        <taxon>Streptophyta</taxon>
        <taxon>Embryophyta</taxon>
        <taxon>Tracheophyta</taxon>
        <taxon>Spermatophyta</taxon>
        <taxon>Magnoliopsida</taxon>
        <taxon>Liliopsida</taxon>
        <taxon>Poales</taxon>
        <taxon>Poaceae</taxon>
        <taxon>PACMAD clade</taxon>
        <taxon>Chloridoideae</taxon>
        <taxon>Cynodonteae</taxon>
        <taxon>Eleusininae</taxon>
        <taxon>Eleusine</taxon>
    </lineage>
</organism>
<gene>
    <name evidence="2" type="primary">gb24895</name>
    <name evidence="2" type="ORF">PR202_gb24895</name>
</gene>
<accession>A0AAV5FMR6</accession>
<reference evidence="2" key="1">
    <citation type="journal article" date="2018" name="DNA Res.">
        <title>Multiple hybrid de novo genome assembly of finger millet, an orphan allotetraploid crop.</title>
        <authorList>
            <person name="Hatakeyama M."/>
            <person name="Aluri S."/>
            <person name="Balachadran M.T."/>
            <person name="Sivarajan S.R."/>
            <person name="Patrignani A."/>
            <person name="Gruter S."/>
            <person name="Poveda L."/>
            <person name="Shimizu-Inatsugi R."/>
            <person name="Baeten J."/>
            <person name="Francoijs K.J."/>
            <person name="Nataraja K.N."/>
            <person name="Reddy Y.A.N."/>
            <person name="Phadnis S."/>
            <person name="Ravikumar R.L."/>
            <person name="Schlapbach R."/>
            <person name="Sreeman S.M."/>
            <person name="Shimizu K.K."/>
        </authorList>
    </citation>
    <scope>NUCLEOTIDE SEQUENCE</scope>
</reference>
<dbReference type="AlphaFoldDB" id="A0AAV5FMR6"/>
<proteinExistence type="predicted"/>
<evidence type="ECO:0000313" key="2">
    <source>
        <dbReference type="EMBL" id="GJN36067.1"/>
    </source>
</evidence>
<evidence type="ECO:0000256" key="1">
    <source>
        <dbReference type="SAM" id="MobiDB-lite"/>
    </source>
</evidence>
<name>A0AAV5FMR6_ELECO</name>
<comment type="caution">
    <text evidence="2">The sequence shown here is derived from an EMBL/GenBank/DDBJ whole genome shotgun (WGS) entry which is preliminary data.</text>
</comment>
<reference evidence="2" key="2">
    <citation type="submission" date="2021-12" db="EMBL/GenBank/DDBJ databases">
        <title>Resequencing data analysis of finger millet.</title>
        <authorList>
            <person name="Hatakeyama M."/>
            <person name="Aluri S."/>
            <person name="Balachadran M.T."/>
            <person name="Sivarajan S.R."/>
            <person name="Poveda L."/>
            <person name="Shimizu-Inatsugi R."/>
            <person name="Schlapbach R."/>
            <person name="Sreeman S.M."/>
            <person name="Shimizu K.K."/>
        </authorList>
    </citation>
    <scope>NUCLEOTIDE SEQUENCE</scope>
</reference>
<evidence type="ECO:0000313" key="3">
    <source>
        <dbReference type="Proteomes" id="UP001054889"/>
    </source>
</evidence>
<protein>
    <submittedName>
        <fullName evidence="2">Uncharacterized protein</fullName>
    </submittedName>
</protein>
<feature type="region of interest" description="Disordered" evidence="1">
    <location>
        <begin position="1"/>
        <end position="40"/>
    </location>
</feature>
<keyword evidence="3" id="KW-1185">Reference proteome</keyword>
<dbReference type="EMBL" id="BQKI01000088">
    <property type="protein sequence ID" value="GJN36067.1"/>
    <property type="molecule type" value="Genomic_DNA"/>
</dbReference>
<sequence length="81" mass="8985">MGPLESSPEEATEGRRGSAGVRPTAQMQRQRRCAGSERHRGRRLRVVMRLLESSPKDTVEDSVELRAIPSDLAAGRWVRSG</sequence>
<dbReference type="Proteomes" id="UP001054889">
    <property type="component" value="Unassembled WGS sequence"/>
</dbReference>